<reference evidence="2" key="1">
    <citation type="submission" date="2022-08" db="EMBL/GenBank/DDBJ databases">
        <authorList>
            <person name="Kallberg Y."/>
            <person name="Tangrot J."/>
            <person name="Rosling A."/>
        </authorList>
    </citation>
    <scope>NUCLEOTIDE SEQUENCE</scope>
    <source>
        <strain evidence="2">Wild A</strain>
    </source>
</reference>
<feature type="compositionally biased region" description="Low complexity" evidence="1">
    <location>
        <begin position="140"/>
        <end position="153"/>
    </location>
</feature>
<proteinExistence type="predicted"/>
<dbReference type="OrthoDB" id="15001at2759"/>
<protein>
    <submittedName>
        <fullName evidence="2">15830_t:CDS:1</fullName>
    </submittedName>
</protein>
<evidence type="ECO:0000313" key="2">
    <source>
        <dbReference type="EMBL" id="CAI2186922.1"/>
    </source>
</evidence>
<feature type="region of interest" description="Disordered" evidence="1">
    <location>
        <begin position="133"/>
        <end position="154"/>
    </location>
</feature>
<dbReference type="EMBL" id="CAMKVN010004367">
    <property type="protein sequence ID" value="CAI2186922.1"/>
    <property type="molecule type" value="Genomic_DNA"/>
</dbReference>
<accession>A0A9W4SZ97</accession>
<feature type="non-terminal residue" evidence="2">
    <location>
        <position position="573"/>
    </location>
</feature>
<sequence length="573" mass="65870">MTAVLRSRLHLSYLVPVKEKDINDYFKKVEARNWQLKHYLNHRLKTESEIQTWNAPSSICAFCQELLKISNTYEGSLVLKTSMKWYEDFYERNFNLQFTERSKQLEEDILKAEKNIFSNHKIAELLQDNRKRRVEKTEDQSQYYQDRSQSPYRDNSTFAGSSKVGEVVVYFCKILSTYLSVLQSVLPQSSTNGDAKGEDCTSSIASLDSQYFNGDDTNFIKQATVKGKQRCIQEGDGKNVNIEQTIEDSQGVRAEDESEKTMCVKNILADSITTSEVEKVLTEFFFKNFPNTPIMDLRPKSKLSLSLDTDLQKNILHEIFDNVDSNYITDEVHEYLTAFFNEDHSVQGWGKAINNIIINNDDSEIIANTKKLIKETMPKFLKAFSLASLNPLRDITTLEKPHLNQFVHPIIDSALWIFASVNYIYGEIPLKGLKIKVRADGVGFLNDVINYPIICGEGARPGAPQQKSIDDDIKNAKSMAELYNNIVILEADARRQLFTDLRTYGITAFNTEVSLTMMDFCSTHRLFEVDHFGLPKDWVDMPNFVWLYETVIKWALCVNATRGALIDHRKKRR</sequence>
<organism evidence="2 3">
    <name type="scientific">Funneliformis geosporum</name>
    <dbReference type="NCBI Taxonomy" id="1117311"/>
    <lineage>
        <taxon>Eukaryota</taxon>
        <taxon>Fungi</taxon>
        <taxon>Fungi incertae sedis</taxon>
        <taxon>Mucoromycota</taxon>
        <taxon>Glomeromycotina</taxon>
        <taxon>Glomeromycetes</taxon>
        <taxon>Glomerales</taxon>
        <taxon>Glomeraceae</taxon>
        <taxon>Funneliformis</taxon>
    </lineage>
</organism>
<evidence type="ECO:0000313" key="3">
    <source>
        <dbReference type="Proteomes" id="UP001153678"/>
    </source>
</evidence>
<name>A0A9W4SZ97_9GLOM</name>
<gene>
    <name evidence="2" type="ORF">FWILDA_LOCUS12818</name>
</gene>
<keyword evidence="3" id="KW-1185">Reference proteome</keyword>
<dbReference type="AlphaFoldDB" id="A0A9W4SZ97"/>
<comment type="caution">
    <text evidence="2">The sequence shown here is derived from an EMBL/GenBank/DDBJ whole genome shotgun (WGS) entry which is preliminary data.</text>
</comment>
<dbReference type="Proteomes" id="UP001153678">
    <property type="component" value="Unassembled WGS sequence"/>
</dbReference>
<evidence type="ECO:0000256" key="1">
    <source>
        <dbReference type="SAM" id="MobiDB-lite"/>
    </source>
</evidence>